<dbReference type="InterPro" id="IPR003442">
    <property type="entry name" value="T6A_TsaE"/>
</dbReference>
<comment type="subcellular location">
    <subcellularLocation>
        <location evidence="1">Cytoplasm</location>
    </subcellularLocation>
</comment>
<evidence type="ECO:0000313" key="12">
    <source>
        <dbReference type="Proteomes" id="UP000598971"/>
    </source>
</evidence>
<evidence type="ECO:0000256" key="8">
    <source>
        <dbReference type="ARBA" id="ARBA00022840"/>
    </source>
</evidence>
<dbReference type="EMBL" id="WHPF01000021">
    <property type="protein sequence ID" value="NNV57928.1"/>
    <property type="molecule type" value="Genomic_DNA"/>
</dbReference>
<evidence type="ECO:0000256" key="2">
    <source>
        <dbReference type="ARBA" id="ARBA00007599"/>
    </source>
</evidence>
<dbReference type="PANTHER" id="PTHR33540:SF2">
    <property type="entry name" value="TRNA THREONYLCARBAMOYLADENOSINE BIOSYNTHESIS PROTEIN TSAE"/>
    <property type="match status" value="1"/>
</dbReference>
<keyword evidence="6" id="KW-0479">Metal-binding</keyword>
<evidence type="ECO:0000256" key="10">
    <source>
        <dbReference type="ARBA" id="ARBA00032441"/>
    </source>
</evidence>
<evidence type="ECO:0000256" key="9">
    <source>
        <dbReference type="ARBA" id="ARBA00022842"/>
    </source>
</evidence>
<dbReference type="GO" id="GO:0005737">
    <property type="term" value="C:cytoplasm"/>
    <property type="evidence" value="ECO:0007669"/>
    <property type="project" value="UniProtKB-SubCell"/>
</dbReference>
<comment type="similarity">
    <text evidence="2">Belongs to the TsaE family.</text>
</comment>
<proteinExistence type="inferred from homology"/>
<evidence type="ECO:0000313" key="11">
    <source>
        <dbReference type="EMBL" id="NNV57928.1"/>
    </source>
</evidence>
<keyword evidence="9" id="KW-0460">Magnesium</keyword>
<dbReference type="InterPro" id="IPR027417">
    <property type="entry name" value="P-loop_NTPase"/>
</dbReference>
<evidence type="ECO:0000256" key="4">
    <source>
        <dbReference type="ARBA" id="ARBA00022490"/>
    </source>
</evidence>
<comment type="caution">
    <text evidence="11">The sequence shown here is derived from an EMBL/GenBank/DDBJ whole genome shotgun (WGS) entry which is preliminary data.</text>
</comment>
<dbReference type="GO" id="GO:0002949">
    <property type="term" value="P:tRNA threonylcarbamoyladenosine modification"/>
    <property type="evidence" value="ECO:0007669"/>
    <property type="project" value="InterPro"/>
</dbReference>
<evidence type="ECO:0000256" key="3">
    <source>
        <dbReference type="ARBA" id="ARBA00019010"/>
    </source>
</evidence>
<evidence type="ECO:0000256" key="7">
    <source>
        <dbReference type="ARBA" id="ARBA00022741"/>
    </source>
</evidence>
<keyword evidence="12" id="KW-1185">Reference proteome</keyword>
<dbReference type="RefSeq" id="WP_171609882.1">
    <property type="nucleotide sequence ID" value="NZ_WHPF01000021.1"/>
</dbReference>
<evidence type="ECO:0000256" key="1">
    <source>
        <dbReference type="ARBA" id="ARBA00004496"/>
    </source>
</evidence>
<dbReference type="GO" id="GO:0046872">
    <property type="term" value="F:metal ion binding"/>
    <property type="evidence" value="ECO:0007669"/>
    <property type="project" value="UniProtKB-KW"/>
</dbReference>
<dbReference type="NCBIfam" id="TIGR00150">
    <property type="entry name" value="T6A_YjeE"/>
    <property type="match status" value="1"/>
</dbReference>
<evidence type="ECO:0000256" key="6">
    <source>
        <dbReference type="ARBA" id="ARBA00022723"/>
    </source>
</evidence>
<keyword evidence="4" id="KW-0963">Cytoplasm</keyword>
<keyword evidence="8" id="KW-0067">ATP-binding</keyword>
<gene>
    <name evidence="11" type="primary">tsaE</name>
    <name evidence="11" type="ORF">GD597_20865</name>
</gene>
<dbReference type="Proteomes" id="UP000598971">
    <property type="component" value="Unassembled WGS sequence"/>
</dbReference>
<dbReference type="SUPFAM" id="SSF52540">
    <property type="entry name" value="P-loop containing nucleoside triphosphate hydrolases"/>
    <property type="match status" value="1"/>
</dbReference>
<sequence>MKMEFSLLEVSKAAATLWHYGKNAKVWAFHGEMGAGKTTFIHMLCSQLQTTDVVSSPTFAIINEYQTQAAGTVFHMDWYRLSSEEEAIQAGVEDCLISGHLCLVEWPEKAPGLLLDNTLHIYLSTAQNQNRLLEASFKPL</sequence>
<evidence type="ECO:0000256" key="5">
    <source>
        <dbReference type="ARBA" id="ARBA00022694"/>
    </source>
</evidence>
<dbReference type="Gene3D" id="3.40.50.300">
    <property type="entry name" value="P-loop containing nucleotide triphosphate hydrolases"/>
    <property type="match status" value="1"/>
</dbReference>
<keyword evidence="5" id="KW-0819">tRNA processing</keyword>
<name>A0A8J8FHE5_9BACT</name>
<dbReference type="GO" id="GO:0005524">
    <property type="term" value="F:ATP binding"/>
    <property type="evidence" value="ECO:0007669"/>
    <property type="project" value="UniProtKB-KW"/>
</dbReference>
<protein>
    <recommendedName>
        <fullName evidence="3">tRNA threonylcarbamoyladenosine biosynthesis protein TsaE</fullName>
    </recommendedName>
    <alternativeName>
        <fullName evidence="10">t(6)A37 threonylcarbamoyladenosine biosynthesis protein TsaE</fullName>
    </alternativeName>
</protein>
<dbReference type="AlphaFoldDB" id="A0A8J8FHE5"/>
<organism evidence="11 12">
    <name type="scientific">Limnovirga soli</name>
    <dbReference type="NCBI Taxonomy" id="2656915"/>
    <lineage>
        <taxon>Bacteria</taxon>
        <taxon>Pseudomonadati</taxon>
        <taxon>Bacteroidota</taxon>
        <taxon>Chitinophagia</taxon>
        <taxon>Chitinophagales</taxon>
        <taxon>Chitinophagaceae</taxon>
        <taxon>Limnovirga</taxon>
    </lineage>
</organism>
<keyword evidence="7" id="KW-0547">Nucleotide-binding</keyword>
<accession>A0A8J8FHE5</accession>
<dbReference type="PANTHER" id="PTHR33540">
    <property type="entry name" value="TRNA THREONYLCARBAMOYLADENOSINE BIOSYNTHESIS PROTEIN TSAE"/>
    <property type="match status" value="1"/>
</dbReference>
<dbReference type="Pfam" id="PF02367">
    <property type="entry name" value="TsaE"/>
    <property type="match status" value="1"/>
</dbReference>
<reference evidence="11" key="1">
    <citation type="submission" date="2019-10" db="EMBL/GenBank/DDBJ databases">
        <title>Draft genome sequence of Panacibacter sp. KCS-6.</title>
        <authorList>
            <person name="Yim K.J."/>
        </authorList>
    </citation>
    <scope>NUCLEOTIDE SEQUENCE</scope>
    <source>
        <strain evidence="11">KCS-6</strain>
    </source>
</reference>